<dbReference type="InterPro" id="IPR016181">
    <property type="entry name" value="Acyl_CoA_acyltransferase"/>
</dbReference>
<protein>
    <submittedName>
        <fullName evidence="2">GNAT N-acetyltransferase</fullName>
    </submittedName>
</protein>
<keyword evidence="3" id="KW-1185">Reference proteome</keyword>
<proteinExistence type="predicted"/>
<dbReference type="AlphaFoldDB" id="A0A554S8Y9"/>
<reference evidence="2 3" key="1">
    <citation type="submission" date="2019-07" db="EMBL/GenBank/DDBJ databases">
        <authorList>
            <person name="Zhao L.H."/>
        </authorList>
    </citation>
    <scope>NUCLEOTIDE SEQUENCE [LARGE SCALE GENOMIC DNA]</scope>
    <source>
        <strain evidence="2 3">Co35</strain>
    </source>
</reference>
<dbReference type="PROSITE" id="PS51186">
    <property type="entry name" value="GNAT"/>
    <property type="match status" value="2"/>
</dbReference>
<dbReference type="PANTHER" id="PTHR43792:SF1">
    <property type="entry name" value="N-ACETYLTRANSFERASE DOMAIN-CONTAINING PROTEIN"/>
    <property type="match status" value="1"/>
</dbReference>
<dbReference type="InterPro" id="IPR051531">
    <property type="entry name" value="N-acetyltransferase"/>
</dbReference>
<organism evidence="2 3">
    <name type="scientific">Aeromicrobium piscarium</name>
    <dbReference type="NCBI Taxonomy" id="2590901"/>
    <lineage>
        <taxon>Bacteria</taxon>
        <taxon>Bacillati</taxon>
        <taxon>Actinomycetota</taxon>
        <taxon>Actinomycetes</taxon>
        <taxon>Propionibacteriales</taxon>
        <taxon>Nocardioidaceae</taxon>
        <taxon>Aeromicrobium</taxon>
    </lineage>
</organism>
<dbReference type="EMBL" id="VLNT01000007">
    <property type="protein sequence ID" value="TSD62792.1"/>
    <property type="molecule type" value="Genomic_DNA"/>
</dbReference>
<gene>
    <name evidence="2" type="ORF">FNM00_10490</name>
</gene>
<dbReference type="Pfam" id="PF13302">
    <property type="entry name" value="Acetyltransf_3"/>
    <property type="match status" value="2"/>
</dbReference>
<accession>A0A554S8Y9</accession>
<dbReference type="PANTHER" id="PTHR43792">
    <property type="entry name" value="GNAT FAMILY, PUTATIVE (AFU_ORTHOLOGUE AFUA_3G00765)-RELATED-RELATED"/>
    <property type="match status" value="1"/>
</dbReference>
<dbReference type="CDD" id="cd04301">
    <property type="entry name" value="NAT_SF"/>
    <property type="match status" value="1"/>
</dbReference>
<dbReference type="SUPFAM" id="SSF55729">
    <property type="entry name" value="Acyl-CoA N-acyltransferases (Nat)"/>
    <property type="match status" value="2"/>
</dbReference>
<keyword evidence="2" id="KW-0808">Transferase</keyword>
<evidence type="ECO:0000313" key="2">
    <source>
        <dbReference type="EMBL" id="TSD62792.1"/>
    </source>
</evidence>
<feature type="domain" description="N-acetyltransferase" evidence="1">
    <location>
        <begin position="181"/>
        <end position="355"/>
    </location>
</feature>
<dbReference type="Gene3D" id="3.40.630.30">
    <property type="match status" value="2"/>
</dbReference>
<comment type="caution">
    <text evidence="2">The sequence shown here is derived from an EMBL/GenBank/DDBJ whole genome shotgun (WGS) entry which is preliminary data.</text>
</comment>
<dbReference type="RefSeq" id="WP_143913387.1">
    <property type="nucleotide sequence ID" value="NZ_VLNT01000007.1"/>
</dbReference>
<evidence type="ECO:0000259" key="1">
    <source>
        <dbReference type="PROSITE" id="PS51186"/>
    </source>
</evidence>
<dbReference type="Proteomes" id="UP000316988">
    <property type="component" value="Unassembled WGS sequence"/>
</dbReference>
<sequence>MLHASLLPLANDRVRLRPLRAEDATAYAEGAEDPTVRRYAHLPEPHYTPATARAMIEGAARDGLERGDLAVLAIADPADDSFLGSLVIFDVTEDSAEAGFWLRPDARGAGRSAAALDLAIDLVRRSGLSGLTARTVTDNTASQRVLEGAGFVETGRQASTAPSGQRIEAVHYERWLPRPTPALPLTTERLALRLHRAGDEDWLRRIYERPEVVHYLLDPPWTPQLAERRLSERLARTGLESDAGALALVVEHESSPIGDIALWLTDAAHGIAEIGWVLDPDHGGRGYALEAVRRVLDLSIDHCGVHRVTAQMDARHGASARLAERAGMRHEAHLRQDWWSKGEWTDTLVYGLLADDVHPRR</sequence>
<dbReference type="GO" id="GO:0016747">
    <property type="term" value="F:acyltransferase activity, transferring groups other than amino-acyl groups"/>
    <property type="evidence" value="ECO:0007669"/>
    <property type="project" value="InterPro"/>
</dbReference>
<dbReference type="OrthoDB" id="9132139at2"/>
<name>A0A554S8Y9_9ACTN</name>
<evidence type="ECO:0000313" key="3">
    <source>
        <dbReference type="Proteomes" id="UP000316988"/>
    </source>
</evidence>
<dbReference type="InterPro" id="IPR000182">
    <property type="entry name" value="GNAT_dom"/>
</dbReference>
<feature type="domain" description="N-acetyltransferase" evidence="1">
    <location>
        <begin position="14"/>
        <end position="177"/>
    </location>
</feature>